<evidence type="ECO:0000313" key="14">
    <source>
        <dbReference type="EMBL" id="ALO14526.1"/>
    </source>
</evidence>
<evidence type="ECO:0000256" key="7">
    <source>
        <dbReference type="ARBA" id="ARBA00023136"/>
    </source>
</evidence>
<gene>
    <name evidence="14" type="primary">cirA_1</name>
    <name evidence="14" type="ORF">L21SP5_00855</name>
</gene>
<dbReference type="Gene3D" id="2.40.170.20">
    <property type="entry name" value="TonB-dependent receptor, beta-barrel domain"/>
    <property type="match status" value="1"/>
</dbReference>
<feature type="domain" description="TonB-dependent receptor plug" evidence="13">
    <location>
        <begin position="117"/>
        <end position="224"/>
    </location>
</feature>
<evidence type="ECO:0000256" key="6">
    <source>
        <dbReference type="ARBA" id="ARBA00023077"/>
    </source>
</evidence>
<evidence type="ECO:0000256" key="4">
    <source>
        <dbReference type="ARBA" id="ARBA00022692"/>
    </source>
</evidence>
<reference evidence="14 15" key="1">
    <citation type="submission" date="2015-11" db="EMBL/GenBank/DDBJ databases">
        <title>Description and complete genome sequence of a novel strain predominating in hypersaline microbial mats and representing a new family of the Bacteriodetes phylum.</title>
        <authorList>
            <person name="Spring S."/>
            <person name="Bunk B."/>
            <person name="Sproer C."/>
            <person name="Klenk H.-P."/>
        </authorList>
    </citation>
    <scope>NUCLEOTIDE SEQUENCE [LARGE SCALE GENOMIC DNA]</scope>
    <source>
        <strain evidence="14 15">L21-Spi-D4</strain>
    </source>
</reference>
<dbReference type="InterPro" id="IPR036942">
    <property type="entry name" value="Beta-barrel_TonB_sf"/>
</dbReference>
<dbReference type="InterPro" id="IPR012910">
    <property type="entry name" value="Plug_dom"/>
</dbReference>
<dbReference type="GO" id="GO:0044718">
    <property type="term" value="P:siderophore transmembrane transport"/>
    <property type="evidence" value="ECO:0007669"/>
    <property type="project" value="TreeGrafter"/>
</dbReference>
<keyword evidence="15" id="KW-1185">Reference proteome</keyword>
<dbReference type="STRING" id="1307839.L21SP5_00855"/>
<evidence type="ECO:0000259" key="12">
    <source>
        <dbReference type="Pfam" id="PF00593"/>
    </source>
</evidence>
<evidence type="ECO:0000256" key="8">
    <source>
        <dbReference type="ARBA" id="ARBA00023170"/>
    </source>
</evidence>
<dbReference type="PANTHER" id="PTHR30069:SF29">
    <property type="entry name" value="HEMOGLOBIN AND HEMOGLOBIN-HAPTOGLOBIN-BINDING PROTEIN 1-RELATED"/>
    <property type="match status" value="1"/>
</dbReference>
<organism evidence="14 15">
    <name type="scientific">Salinivirga cyanobacteriivorans</name>
    <dbReference type="NCBI Taxonomy" id="1307839"/>
    <lineage>
        <taxon>Bacteria</taxon>
        <taxon>Pseudomonadati</taxon>
        <taxon>Bacteroidota</taxon>
        <taxon>Bacteroidia</taxon>
        <taxon>Bacteroidales</taxon>
        <taxon>Salinivirgaceae</taxon>
        <taxon>Salinivirga</taxon>
    </lineage>
</organism>
<dbReference type="EMBL" id="CP013118">
    <property type="protein sequence ID" value="ALO14526.1"/>
    <property type="molecule type" value="Genomic_DNA"/>
</dbReference>
<dbReference type="PATRIC" id="fig|1307839.3.peg.904"/>
<evidence type="ECO:0000256" key="5">
    <source>
        <dbReference type="ARBA" id="ARBA00022729"/>
    </source>
</evidence>
<proteinExistence type="inferred from homology"/>
<dbReference type="KEGG" id="blq:L21SP5_00855"/>
<evidence type="ECO:0000256" key="11">
    <source>
        <dbReference type="RuleBase" id="RU003357"/>
    </source>
</evidence>
<evidence type="ECO:0000256" key="3">
    <source>
        <dbReference type="ARBA" id="ARBA00022452"/>
    </source>
</evidence>
<dbReference type="PROSITE" id="PS01156">
    <property type="entry name" value="TONB_DEPENDENT_REC_2"/>
    <property type="match status" value="1"/>
</dbReference>
<dbReference type="AlphaFoldDB" id="A0A0S2HWX7"/>
<dbReference type="Gene3D" id="2.170.130.10">
    <property type="entry name" value="TonB-dependent receptor, plug domain"/>
    <property type="match status" value="1"/>
</dbReference>
<keyword evidence="8 14" id="KW-0675">Receptor</keyword>
<dbReference type="InterPro" id="IPR039426">
    <property type="entry name" value="TonB-dep_rcpt-like"/>
</dbReference>
<keyword evidence="6 11" id="KW-0798">TonB box</keyword>
<evidence type="ECO:0000256" key="10">
    <source>
        <dbReference type="PROSITE-ProRule" id="PRU01360"/>
    </source>
</evidence>
<keyword evidence="2 10" id="KW-0813">Transport</keyword>
<evidence type="ECO:0000256" key="2">
    <source>
        <dbReference type="ARBA" id="ARBA00022448"/>
    </source>
</evidence>
<feature type="domain" description="TonB-dependent receptor-like beta-barrel" evidence="12">
    <location>
        <begin position="357"/>
        <end position="782"/>
    </location>
</feature>
<dbReference type="SUPFAM" id="SSF56935">
    <property type="entry name" value="Porins"/>
    <property type="match status" value="1"/>
</dbReference>
<dbReference type="InterPro" id="IPR037066">
    <property type="entry name" value="Plug_dom_sf"/>
</dbReference>
<dbReference type="PROSITE" id="PS52016">
    <property type="entry name" value="TONB_DEPENDENT_REC_3"/>
    <property type="match status" value="1"/>
</dbReference>
<dbReference type="Pfam" id="PF07715">
    <property type="entry name" value="Plug"/>
    <property type="match status" value="1"/>
</dbReference>
<evidence type="ECO:0000256" key="9">
    <source>
        <dbReference type="ARBA" id="ARBA00023237"/>
    </source>
</evidence>
<dbReference type="InterPro" id="IPR000531">
    <property type="entry name" value="Beta-barrel_TonB"/>
</dbReference>
<dbReference type="RefSeq" id="WP_057952064.1">
    <property type="nucleotide sequence ID" value="NZ_CP013118.1"/>
</dbReference>
<dbReference type="GO" id="GO:0009279">
    <property type="term" value="C:cell outer membrane"/>
    <property type="evidence" value="ECO:0007669"/>
    <property type="project" value="UniProtKB-SubCell"/>
</dbReference>
<dbReference type="CDD" id="cd01347">
    <property type="entry name" value="ligand_gated_channel"/>
    <property type="match status" value="1"/>
</dbReference>
<keyword evidence="3 10" id="KW-1134">Transmembrane beta strand</keyword>
<dbReference type="Pfam" id="PF00593">
    <property type="entry name" value="TonB_dep_Rec_b-barrel"/>
    <property type="match status" value="1"/>
</dbReference>
<name>A0A0S2HWX7_9BACT</name>
<keyword evidence="9 10" id="KW-0998">Cell outer membrane</keyword>
<protein>
    <submittedName>
        <fullName evidence="14">Colicin I receptor</fullName>
    </submittedName>
</protein>
<evidence type="ECO:0000259" key="13">
    <source>
        <dbReference type="Pfam" id="PF07715"/>
    </source>
</evidence>
<dbReference type="PANTHER" id="PTHR30069">
    <property type="entry name" value="TONB-DEPENDENT OUTER MEMBRANE RECEPTOR"/>
    <property type="match status" value="1"/>
</dbReference>
<comment type="similarity">
    <text evidence="10 11">Belongs to the TonB-dependent receptor family.</text>
</comment>
<dbReference type="OrthoDB" id="9795928at2"/>
<comment type="subcellular location">
    <subcellularLocation>
        <location evidence="1 10">Cell outer membrane</location>
        <topology evidence="1 10">Multi-pass membrane protein</topology>
    </subcellularLocation>
</comment>
<accession>A0A0S2HWX7</accession>
<dbReference type="Proteomes" id="UP000064893">
    <property type="component" value="Chromosome"/>
</dbReference>
<evidence type="ECO:0000313" key="15">
    <source>
        <dbReference type="Proteomes" id="UP000064893"/>
    </source>
</evidence>
<dbReference type="InterPro" id="IPR010917">
    <property type="entry name" value="TonB_rcpt_CS"/>
</dbReference>
<sequence length="809" mass="91214">MFISKVKIIISLLLVSYLSSAYSQSVIIINAENKRPISDVLIFNEPFTHSVTTNRAGEASLEGYRKQDRIIIQHPAYKNVVTNLQSLHKDNYKVMIEPSNLRLNEVTISANKWEQDIDEVPNEIAIIPQRELKFGNPQTSADLLANSGRVFVQKSQLGGGSPMIRGFASNAVLLVVDGVRMNNAIFRGGNLQNVINIDPNSVENAEVIFGPGSIIYGSDALGGVMDFHTLRAELATADTFNVSGNAFMRYASANTENTLHANINGGSRKWAFRTSASYSKFGDLRMGRENNRDRYQRNFYVERIDGRDSLIASDDPYVQEQSGYEQMNFMQKVRFRPSAALDITYGLHLSTTTDIPRYDRLIQKSNDDNVPDTLKYAEWYYGPQEWIMNHLHVKYAGENLLFDQAKLTLAHQLFKESRHKRKFESASKGEQFEKVNAYTANLDMEKRFGPHELFYGFEYVLNDINSRAHDKDIQTMTTVPDQTRYPNGDNLYQTMAVYGSYKHTLGEELYGTAGVRYSHVLLNSNVDNNLMNLPVTQYKLNTGALTGSLGLVKLFPKRGLRIAANLSSGFRAPNLDDIAKVFDSEPGTVIVPNDNLKPEYAYNADLTLRKSFGNSAFVRFTGFYTWLDDAIVRRAFTINGQDSIVYDGEFSEVKANINAGNAKIYGLSADAQVTLMHNFYVRGAVTWTTGDDDEGEPVRHVAPLFANAHIVYENQNLKADFFMRYNGEISAVKLAPSETDKLHMYALNADGEAYSPAWHTLNFRIMYKLNQRIELSGAVENITDRQYRPYSSGIVAPGRNIIISARYRF</sequence>
<evidence type="ECO:0000256" key="1">
    <source>
        <dbReference type="ARBA" id="ARBA00004571"/>
    </source>
</evidence>
<keyword evidence="7 10" id="KW-0472">Membrane</keyword>
<dbReference type="GO" id="GO:0015344">
    <property type="term" value="F:siderophore uptake transmembrane transporter activity"/>
    <property type="evidence" value="ECO:0007669"/>
    <property type="project" value="TreeGrafter"/>
</dbReference>
<keyword evidence="5" id="KW-0732">Signal</keyword>
<keyword evidence="4 10" id="KW-0812">Transmembrane</keyword>